<proteinExistence type="predicted"/>
<dbReference type="GeneID" id="303172504"/>
<dbReference type="Proteomes" id="UP000195787">
    <property type="component" value="Unassembled WGS sequence"/>
</dbReference>
<protein>
    <submittedName>
        <fullName evidence="2">Uncharacterized protein</fullName>
    </submittedName>
</protein>
<evidence type="ECO:0000313" key="3">
    <source>
        <dbReference type="Proteomes" id="UP000195787"/>
    </source>
</evidence>
<reference evidence="2 3" key="1">
    <citation type="submission" date="2017-02" db="EMBL/GenBank/DDBJ databases">
        <authorList>
            <person name="Peterson S.W."/>
        </authorList>
    </citation>
    <scope>NUCLEOTIDE SEQUENCE [LARGE SCALE GENOMIC DNA]</scope>
    <source>
        <strain evidence="2 3">LMG 22410</strain>
    </source>
</reference>
<gene>
    <name evidence="2" type="ORF">CZ674_04705</name>
</gene>
<keyword evidence="1" id="KW-0812">Transmembrane</keyword>
<keyword evidence="1" id="KW-1133">Transmembrane helix</keyword>
<evidence type="ECO:0000313" key="2">
    <source>
        <dbReference type="EMBL" id="SJM55790.1"/>
    </source>
</evidence>
<dbReference type="RefSeq" id="WP_086991395.1">
    <property type="nucleotide sequence ID" value="NZ_FUHU01000025.1"/>
</dbReference>
<name>A0A1R4FIH3_9MICO</name>
<keyword evidence="1" id="KW-0472">Membrane</keyword>
<sequence length="73" mass="7812">MGFFDWIIQLTDQAQAALNAVVIFAACIMVLFVWLKSKAIAATLIAAIVAGVVIWLVSFGGIQFIADLANNTL</sequence>
<dbReference type="EMBL" id="FUHU01000025">
    <property type="protein sequence ID" value="SJM55790.1"/>
    <property type="molecule type" value="Genomic_DNA"/>
</dbReference>
<feature type="transmembrane region" description="Helical" evidence="1">
    <location>
        <begin position="16"/>
        <end position="35"/>
    </location>
</feature>
<feature type="transmembrane region" description="Helical" evidence="1">
    <location>
        <begin position="42"/>
        <end position="66"/>
    </location>
</feature>
<dbReference type="AlphaFoldDB" id="A0A1R4FIH3"/>
<organism evidence="2 3">
    <name type="scientific">Agrococcus casei LMG 22410</name>
    <dbReference type="NCBI Taxonomy" id="1255656"/>
    <lineage>
        <taxon>Bacteria</taxon>
        <taxon>Bacillati</taxon>
        <taxon>Actinomycetota</taxon>
        <taxon>Actinomycetes</taxon>
        <taxon>Micrococcales</taxon>
        <taxon>Microbacteriaceae</taxon>
        <taxon>Agrococcus</taxon>
    </lineage>
</organism>
<evidence type="ECO:0000256" key="1">
    <source>
        <dbReference type="SAM" id="Phobius"/>
    </source>
</evidence>
<accession>A0A1R4FIH3</accession>
<keyword evidence="3" id="KW-1185">Reference proteome</keyword>